<feature type="transmembrane region" description="Helical" evidence="8">
    <location>
        <begin position="180"/>
        <end position="202"/>
    </location>
</feature>
<dbReference type="InterPro" id="IPR005282">
    <property type="entry name" value="LC_transporter"/>
</dbReference>
<feature type="transmembrane region" description="Helical" evidence="8">
    <location>
        <begin position="293"/>
        <end position="314"/>
    </location>
</feature>
<name>A0ABQ6MJE7_9STRA</name>
<feature type="compositionally biased region" description="Low complexity" evidence="7">
    <location>
        <begin position="323"/>
        <end position="335"/>
    </location>
</feature>
<comment type="caution">
    <text evidence="9">The sequence shown here is derived from an EMBL/GenBank/DDBJ whole genome shotgun (WGS) entry which is preliminary data.</text>
</comment>
<evidence type="ECO:0000313" key="10">
    <source>
        <dbReference type="Proteomes" id="UP001165060"/>
    </source>
</evidence>
<evidence type="ECO:0000256" key="6">
    <source>
        <dbReference type="ARBA" id="ARBA00023136"/>
    </source>
</evidence>
<evidence type="ECO:0000256" key="5">
    <source>
        <dbReference type="ARBA" id="ARBA00022989"/>
    </source>
</evidence>
<evidence type="ECO:0000256" key="4">
    <source>
        <dbReference type="ARBA" id="ARBA00022737"/>
    </source>
</evidence>
<feature type="transmembrane region" description="Helical" evidence="8">
    <location>
        <begin position="222"/>
        <end position="240"/>
    </location>
</feature>
<evidence type="ECO:0000256" key="8">
    <source>
        <dbReference type="SAM" id="Phobius"/>
    </source>
</evidence>
<dbReference type="InterPro" id="IPR006603">
    <property type="entry name" value="PQ-loop_rpt"/>
</dbReference>
<keyword evidence="10" id="KW-1185">Reference proteome</keyword>
<feature type="transmembrane region" description="Helical" evidence="8">
    <location>
        <begin position="101"/>
        <end position="121"/>
    </location>
</feature>
<dbReference type="Pfam" id="PF04193">
    <property type="entry name" value="PQ-loop"/>
    <property type="match status" value="2"/>
</dbReference>
<keyword evidence="6 8" id="KW-0472">Membrane</keyword>
<proteinExistence type="predicted"/>
<evidence type="ECO:0000256" key="7">
    <source>
        <dbReference type="SAM" id="MobiDB-lite"/>
    </source>
</evidence>
<protein>
    <recommendedName>
        <fullName evidence="11">Cystinosin</fullName>
    </recommendedName>
</protein>
<feature type="compositionally biased region" description="Basic and acidic residues" evidence="7">
    <location>
        <begin position="336"/>
        <end position="348"/>
    </location>
</feature>
<dbReference type="SMART" id="SM00679">
    <property type="entry name" value="CTNS"/>
    <property type="match status" value="2"/>
</dbReference>
<evidence type="ECO:0000256" key="2">
    <source>
        <dbReference type="ARBA" id="ARBA00022448"/>
    </source>
</evidence>
<accession>A0ABQ6MJE7</accession>
<sequence>MSNAALGSSSSFPSSGSIPPPPPLLSRLSASYSASYTLPLILLLSLVLALATPASSALPAGWSPFSHFVGYVYFLSWSLSFYPQLLLNVSRRTTVGLSPDFACYNVLGFAFYSLYTLSMAYSGPVRAAYADDHGGGLPLVSFQDVLFAVHAVLLSAVGLLQIAAYDGITARGRQPLSRVAFVLTTVMATFAVLYGLLVWLSPGGGGEGGGEVGGSLLTPLNWLYSLSGLKMFITVIKYVPQALRNYRRQSTSGWNVWNVLLDFSGGAFSMLQLLGDCWATNDWGGLTGDLVKFGLSVVTIFFDVLFLFQHYAWYGDAKRAESGGSDASSFAGGEDSYQRVGDEKKGYV</sequence>
<keyword evidence="2" id="KW-0813">Transport</keyword>
<dbReference type="PANTHER" id="PTHR13131:SF5">
    <property type="entry name" value="CYSTINOSIN"/>
    <property type="match status" value="1"/>
</dbReference>
<evidence type="ECO:0008006" key="11">
    <source>
        <dbReference type="Google" id="ProtNLM"/>
    </source>
</evidence>
<evidence type="ECO:0000256" key="3">
    <source>
        <dbReference type="ARBA" id="ARBA00022692"/>
    </source>
</evidence>
<feature type="transmembrane region" description="Helical" evidence="8">
    <location>
        <begin position="36"/>
        <end position="56"/>
    </location>
</feature>
<keyword evidence="3 8" id="KW-0812">Transmembrane</keyword>
<feature type="transmembrane region" description="Helical" evidence="8">
    <location>
        <begin position="68"/>
        <end position="89"/>
    </location>
</feature>
<keyword evidence="5 8" id="KW-1133">Transmembrane helix</keyword>
<comment type="subcellular location">
    <subcellularLocation>
        <location evidence="1">Endomembrane system</location>
        <topology evidence="1">Multi-pass membrane protein</topology>
    </subcellularLocation>
</comment>
<feature type="region of interest" description="Disordered" evidence="7">
    <location>
        <begin position="323"/>
        <end position="348"/>
    </location>
</feature>
<dbReference type="Proteomes" id="UP001165060">
    <property type="component" value="Unassembled WGS sequence"/>
</dbReference>
<feature type="transmembrane region" description="Helical" evidence="8">
    <location>
        <begin position="145"/>
        <end position="168"/>
    </location>
</feature>
<feature type="transmembrane region" description="Helical" evidence="8">
    <location>
        <begin position="252"/>
        <end position="273"/>
    </location>
</feature>
<gene>
    <name evidence="9" type="ORF">TeGR_g5650</name>
</gene>
<evidence type="ECO:0000256" key="1">
    <source>
        <dbReference type="ARBA" id="ARBA00004127"/>
    </source>
</evidence>
<dbReference type="Gene3D" id="1.20.1280.290">
    <property type="match status" value="2"/>
</dbReference>
<dbReference type="PANTHER" id="PTHR13131">
    <property type="entry name" value="CYSTINOSIN"/>
    <property type="match status" value="1"/>
</dbReference>
<reference evidence="9 10" key="1">
    <citation type="journal article" date="2023" name="Commun. Biol.">
        <title>Genome analysis of Parmales, the sister group of diatoms, reveals the evolutionary specialization of diatoms from phago-mixotrophs to photoautotrophs.</title>
        <authorList>
            <person name="Ban H."/>
            <person name="Sato S."/>
            <person name="Yoshikawa S."/>
            <person name="Yamada K."/>
            <person name="Nakamura Y."/>
            <person name="Ichinomiya M."/>
            <person name="Sato N."/>
            <person name="Blanc-Mathieu R."/>
            <person name="Endo H."/>
            <person name="Kuwata A."/>
            <person name="Ogata H."/>
        </authorList>
    </citation>
    <scope>NUCLEOTIDE SEQUENCE [LARGE SCALE GENOMIC DNA]</scope>
</reference>
<evidence type="ECO:0000313" key="9">
    <source>
        <dbReference type="EMBL" id="GMI27664.1"/>
    </source>
</evidence>
<keyword evidence="4" id="KW-0677">Repeat</keyword>
<organism evidence="9 10">
    <name type="scientific">Tetraparma gracilis</name>
    <dbReference type="NCBI Taxonomy" id="2962635"/>
    <lineage>
        <taxon>Eukaryota</taxon>
        <taxon>Sar</taxon>
        <taxon>Stramenopiles</taxon>
        <taxon>Ochrophyta</taxon>
        <taxon>Bolidophyceae</taxon>
        <taxon>Parmales</taxon>
        <taxon>Triparmaceae</taxon>
        <taxon>Tetraparma</taxon>
    </lineage>
</organism>
<dbReference type="EMBL" id="BRYB01000321">
    <property type="protein sequence ID" value="GMI27664.1"/>
    <property type="molecule type" value="Genomic_DNA"/>
</dbReference>